<dbReference type="PANTHER" id="PTHR13903:SF8">
    <property type="entry name" value="PIRIN"/>
    <property type="match status" value="1"/>
</dbReference>
<evidence type="ECO:0000313" key="5">
    <source>
        <dbReference type="EMBL" id="MBU2739940.1"/>
    </source>
</evidence>
<dbReference type="Gene3D" id="2.60.120.10">
    <property type="entry name" value="Jelly Rolls"/>
    <property type="match status" value="2"/>
</dbReference>
<dbReference type="Proteomes" id="UP001197028">
    <property type="component" value="Unassembled WGS sequence"/>
</dbReference>
<evidence type="ECO:0000259" key="3">
    <source>
        <dbReference type="Pfam" id="PF02678"/>
    </source>
</evidence>
<dbReference type="PANTHER" id="PTHR13903">
    <property type="entry name" value="PIRIN-RELATED"/>
    <property type="match status" value="1"/>
</dbReference>
<dbReference type="InterPro" id="IPR003829">
    <property type="entry name" value="Pirin_N_dom"/>
</dbReference>
<dbReference type="Pfam" id="PF05726">
    <property type="entry name" value="Pirin_C"/>
    <property type="match status" value="1"/>
</dbReference>
<gene>
    <name evidence="5" type="ORF">HJG40_14375</name>
</gene>
<comment type="similarity">
    <text evidence="1 2">Belongs to the pirin family.</text>
</comment>
<dbReference type="InterPro" id="IPR014710">
    <property type="entry name" value="RmlC-like_jellyroll"/>
</dbReference>
<dbReference type="RefSeq" id="WP_215864812.1">
    <property type="nucleotide sequence ID" value="NZ_JABELD010000160.1"/>
</dbReference>
<feature type="domain" description="Pirin N-terminal" evidence="3">
    <location>
        <begin position="20"/>
        <end position="125"/>
    </location>
</feature>
<keyword evidence="6" id="KW-1185">Reference proteome</keyword>
<evidence type="ECO:0000256" key="1">
    <source>
        <dbReference type="ARBA" id="ARBA00008416"/>
    </source>
</evidence>
<protein>
    <submittedName>
        <fullName evidence="5">Pirin family protein</fullName>
    </submittedName>
</protein>
<dbReference type="Pfam" id="PF02678">
    <property type="entry name" value="Pirin"/>
    <property type="match status" value="1"/>
</dbReference>
<dbReference type="PIRSF" id="PIRSF006232">
    <property type="entry name" value="Pirin"/>
    <property type="match status" value="1"/>
</dbReference>
<evidence type="ECO:0000313" key="6">
    <source>
        <dbReference type="Proteomes" id="UP001197028"/>
    </source>
</evidence>
<evidence type="ECO:0000256" key="2">
    <source>
        <dbReference type="RuleBase" id="RU003457"/>
    </source>
</evidence>
<name>A0ABS5ZTW0_9PROT</name>
<dbReference type="CDD" id="cd02909">
    <property type="entry name" value="cupin_pirin_N"/>
    <property type="match status" value="1"/>
</dbReference>
<dbReference type="InterPro" id="IPR011051">
    <property type="entry name" value="RmlC_Cupin_sf"/>
</dbReference>
<comment type="caution">
    <text evidence="5">The sequence shown here is derived from an EMBL/GenBank/DDBJ whole genome shotgun (WGS) entry which is preliminary data.</text>
</comment>
<reference evidence="5 6" key="1">
    <citation type="journal article" date="2021" name="ISME J.">
        <title>Genomic evolution of the class Acidithiobacillia: deep-branching Proteobacteria living in extreme acidic conditions.</title>
        <authorList>
            <person name="Moya-Beltran A."/>
            <person name="Beard S."/>
            <person name="Rojas-Villalobos C."/>
            <person name="Issotta F."/>
            <person name="Gallardo Y."/>
            <person name="Ulloa R."/>
            <person name="Giaveno A."/>
            <person name="Degli Esposti M."/>
            <person name="Johnson D.B."/>
            <person name="Quatrini R."/>
        </authorList>
    </citation>
    <scope>NUCLEOTIDE SEQUENCE [LARGE SCALE GENOMIC DNA]</scope>
    <source>
        <strain evidence="5 6">ATCC 19703</strain>
    </source>
</reference>
<dbReference type="SUPFAM" id="SSF51182">
    <property type="entry name" value="RmlC-like cupins"/>
    <property type="match status" value="1"/>
</dbReference>
<dbReference type="EMBL" id="JABELD010000160">
    <property type="protein sequence ID" value="MBU2739940.1"/>
    <property type="molecule type" value="Genomic_DNA"/>
</dbReference>
<evidence type="ECO:0000259" key="4">
    <source>
        <dbReference type="Pfam" id="PF05726"/>
    </source>
</evidence>
<dbReference type="CDD" id="cd02247">
    <property type="entry name" value="cupin_pirin_C"/>
    <property type="match status" value="1"/>
</dbReference>
<sequence>MNNLISERLAGVSHDLGDGFNVHRVLPPKSRRAVGPFVFMDHLGPVELPAERAMDVRPHPHIGLATVTYLWEGRIEHKDGLGNTQIIESGDVNWMTAGRGIVHSERTAAADRNRSQDLHGLQLWVALPREHETCDPMFEHTDAADLPRFDLGSADVRVVAGTAYGKRSPVTTQGELFYVDVHLPAGSELPLPEEYPQRAAYLIDGEAEAGGEALRPRELTLFTPGGSPRIRAIRDAHLVLLGGAPLDAPRYLWWNYVASSEALLEAAREAWRNQRYPMVEGDPEFILLPNNRDRVTLLLQSE</sequence>
<dbReference type="InterPro" id="IPR008778">
    <property type="entry name" value="Pirin_C_dom"/>
</dbReference>
<feature type="domain" description="Pirin C-terminal" evidence="4">
    <location>
        <begin position="178"/>
        <end position="276"/>
    </location>
</feature>
<organism evidence="5 6">
    <name type="scientific">Acidithiobacillus concretivorus</name>
    <dbReference type="NCBI Taxonomy" id="3063952"/>
    <lineage>
        <taxon>Bacteria</taxon>
        <taxon>Pseudomonadati</taxon>
        <taxon>Pseudomonadota</taxon>
        <taxon>Acidithiobacillia</taxon>
        <taxon>Acidithiobacillales</taxon>
        <taxon>Acidithiobacillaceae</taxon>
        <taxon>Acidithiobacillus</taxon>
    </lineage>
</organism>
<accession>A0ABS5ZTW0</accession>
<dbReference type="InterPro" id="IPR012093">
    <property type="entry name" value="Pirin"/>
</dbReference>
<proteinExistence type="inferred from homology"/>